<dbReference type="OrthoDB" id="5323038at2"/>
<evidence type="ECO:0000256" key="2">
    <source>
        <dbReference type="SAM" id="Phobius"/>
    </source>
</evidence>
<sequence length="171" mass="19559">MSNDLIIFVIFGLILTVLFVLVFIKDLEASRKFSRYEKAIESLIQELHAVKKQVANFNQNSEPAEFDIVQLESNLEQRLNEKINQKITPIINTLQGIESSIDNFQSQQQDRLFTLEERTKSISKISAPNGEDDEKRIVQMYSEGKSIESIAKELCVGLGKVELTLKLRELI</sequence>
<accession>M3JAY9</accession>
<evidence type="ECO:0000313" key="3">
    <source>
        <dbReference type="EMBL" id="EMG29852.1"/>
    </source>
</evidence>
<reference evidence="3 4" key="1">
    <citation type="submission" date="2013-02" db="EMBL/GenBank/DDBJ databases">
        <title>Co-occurrence of anaerobic bacteria in colorectal carcinomas.</title>
        <authorList>
            <person name="Holt R.A."/>
            <person name="Warren R.L."/>
            <person name="Allen-Vercoe E."/>
            <person name="Pleasance S."/>
            <person name="Freeman D.J."/>
            <person name="Watson P."/>
            <person name="Moore R."/>
            <person name="Cochrane K."/>
        </authorList>
    </citation>
    <scope>NUCLEOTIDE SEQUENCE [LARGE SCALE GENOMIC DNA]</scope>
    <source>
        <strain evidence="3 4">CC57C</strain>
    </source>
</reference>
<feature type="coiled-coil region" evidence="1">
    <location>
        <begin position="33"/>
        <end position="60"/>
    </location>
</feature>
<protein>
    <recommendedName>
        <fullName evidence="5">Periplasmic protein</fullName>
    </recommendedName>
</protein>
<keyword evidence="2" id="KW-0812">Transmembrane</keyword>
<organism evidence="3 4">
    <name type="scientific">Campylobacter showae CC57C</name>
    <dbReference type="NCBI Taxonomy" id="1073353"/>
    <lineage>
        <taxon>Bacteria</taxon>
        <taxon>Pseudomonadati</taxon>
        <taxon>Campylobacterota</taxon>
        <taxon>Epsilonproteobacteria</taxon>
        <taxon>Campylobacterales</taxon>
        <taxon>Campylobacteraceae</taxon>
        <taxon>Campylobacter</taxon>
    </lineage>
</organism>
<dbReference type="EMBL" id="AOTD01000234">
    <property type="protein sequence ID" value="EMG29852.1"/>
    <property type="molecule type" value="Genomic_DNA"/>
</dbReference>
<name>M3JAY9_9BACT</name>
<gene>
    <name evidence="3" type="ORF">H740_09641</name>
</gene>
<dbReference type="AlphaFoldDB" id="M3JAY9"/>
<dbReference type="Proteomes" id="UP000011782">
    <property type="component" value="Unassembled WGS sequence"/>
</dbReference>
<keyword evidence="2" id="KW-0472">Membrane</keyword>
<dbReference type="RefSeq" id="WP_002953487.1">
    <property type="nucleotide sequence ID" value="NZ_AOTD01000234.1"/>
</dbReference>
<comment type="caution">
    <text evidence="3">The sequence shown here is derived from an EMBL/GenBank/DDBJ whole genome shotgun (WGS) entry which is preliminary data.</text>
</comment>
<proteinExistence type="predicted"/>
<keyword evidence="1" id="KW-0175">Coiled coil</keyword>
<evidence type="ECO:0000313" key="4">
    <source>
        <dbReference type="Proteomes" id="UP000011782"/>
    </source>
</evidence>
<keyword evidence="2" id="KW-1133">Transmembrane helix</keyword>
<evidence type="ECO:0000256" key="1">
    <source>
        <dbReference type="SAM" id="Coils"/>
    </source>
</evidence>
<dbReference type="InterPro" id="IPR046118">
    <property type="entry name" value="DUF6115"/>
</dbReference>
<dbReference type="STRING" id="1073353.H740_09641"/>
<dbReference type="Pfam" id="PF19610">
    <property type="entry name" value="DUF6115"/>
    <property type="match status" value="1"/>
</dbReference>
<dbReference type="PATRIC" id="fig|1073353.3.peg.2071"/>
<feature type="transmembrane region" description="Helical" evidence="2">
    <location>
        <begin position="6"/>
        <end position="24"/>
    </location>
</feature>
<evidence type="ECO:0008006" key="5">
    <source>
        <dbReference type="Google" id="ProtNLM"/>
    </source>
</evidence>